<gene>
    <name evidence="2" type="ORF">NAEGRDRAFT_72485</name>
</gene>
<protein>
    <submittedName>
        <fullName evidence="2">Predicted protein</fullName>
    </submittedName>
</protein>
<organism evidence="3">
    <name type="scientific">Naegleria gruberi</name>
    <name type="common">Amoeba</name>
    <dbReference type="NCBI Taxonomy" id="5762"/>
    <lineage>
        <taxon>Eukaryota</taxon>
        <taxon>Discoba</taxon>
        <taxon>Heterolobosea</taxon>
        <taxon>Tetramitia</taxon>
        <taxon>Eutetramitia</taxon>
        <taxon>Vahlkampfiidae</taxon>
        <taxon>Naegleria</taxon>
    </lineage>
</organism>
<dbReference type="VEuPathDB" id="AmoebaDB:NAEGRDRAFT_72485"/>
<dbReference type="Proteomes" id="UP000006671">
    <property type="component" value="Unassembled WGS sequence"/>
</dbReference>
<dbReference type="Pfam" id="PF07534">
    <property type="entry name" value="TLD"/>
    <property type="match status" value="1"/>
</dbReference>
<evidence type="ECO:0000313" key="2">
    <source>
        <dbReference type="EMBL" id="EFC39808.1"/>
    </source>
</evidence>
<dbReference type="PROSITE" id="PS51886">
    <property type="entry name" value="TLDC"/>
    <property type="match status" value="1"/>
</dbReference>
<feature type="domain" description="TLDc" evidence="1">
    <location>
        <begin position="38"/>
        <end position="223"/>
    </location>
</feature>
<accession>D2VTZ8</accession>
<name>D2VTZ8_NAEGR</name>
<evidence type="ECO:0000313" key="3">
    <source>
        <dbReference type="Proteomes" id="UP000006671"/>
    </source>
</evidence>
<dbReference type="OrthoDB" id="298084at2759"/>
<evidence type="ECO:0000259" key="1">
    <source>
        <dbReference type="PROSITE" id="PS51886"/>
    </source>
</evidence>
<keyword evidence="3" id="KW-1185">Reference proteome</keyword>
<dbReference type="InParanoid" id="D2VTZ8"/>
<dbReference type="RefSeq" id="XP_002672552.1">
    <property type="nucleotide sequence ID" value="XM_002672506.1"/>
</dbReference>
<dbReference type="KEGG" id="ngr:NAEGRDRAFT_72485"/>
<dbReference type="InterPro" id="IPR006571">
    <property type="entry name" value="TLDc_dom"/>
</dbReference>
<dbReference type="STRING" id="5762.D2VTZ8"/>
<proteinExistence type="predicted"/>
<dbReference type="SMART" id="SM00584">
    <property type="entry name" value="TLDc"/>
    <property type="match status" value="1"/>
</dbReference>
<reference evidence="2 3" key="1">
    <citation type="journal article" date="2010" name="Cell">
        <title>The genome of Naegleria gruberi illuminates early eukaryotic versatility.</title>
        <authorList>
            <person name="Fritz-Laylin L.K."/>
            <person name="Prochnik S.E."/>
            <person name="Ginger M.L."/>
            <person name="Dacks J.B."/>
            <person name="Carpenter M.L."/>
            <person name="Field M.C."/>
            <person name="Kuo A."/>
            <person name="Paredez A."/>
            <person name="Chapman J."/>
            <person name="Pham J."/>
            <person name="Shu S."/>
            <person name="Neupane R."/>
            <person name="Cipriano M."/>
            <person name="Mancuso J."/>
            <person name="Tu H."/>
            <person name="Salamov A."/>
            <person name="Lindquist E."/>
            <person name="Shapiro H."/>
            <person name="Lucas S."/>
            <person name="Grigoriev I.V."/>
            <person name="Cande W.Z."/>
            <person name="Fulton C."/>
            <person name="Rokhsar D.S."/>
            <person name="Dawson S.C."/>
        </authorList>
    </citation>
    <scope>NUCLEOTIDE SEQUENCE [LARGE SCALE GENOMIC DNA]</scope>
    <source>
        <strain evidence="2 3">NEG-M</strain>
    </source>
</reference>
<dbReference type="AlphaFoldDB" id="D2VTZ8"/>
<dbReference type="GeneID" id="8854283"/>
<dbReference type="EMBL" id="GG738897">
    <property type="protein sequence ID" value="EFC39808.1"/>
    <property type="molecule type" value="Genomic_DNA"/>
</dbReference>
<sequence length="224" mass="26291">MENFEEPIGECITIKLDQHIGSPTLTHLYRKEAKLSRALINSTQYHQLFRKELRTHQTPKLIFRASRDGFSDSDFHKHCDDQGKIVIILKSKCGDLFGGYTSESMKLDERGMYVKDEEMFTFRFDNNRLCIFRLLPEDRIYALYRYSSFHLFAFGYCFWIGTNANTSATSGSHDEMEDHIFPECKLLKKEGGNQVNEYGELLENQYFPRIGFLIEDLEVYKLMD</sequence>